<evidence type="ECO:0000313" key="3">
    <source>
        <dbReference type="Proteomes" id="UP000275199"/>
    </source>
</evidence>
<dbReference type="Proteomes" id="UP000275199">
    <property type="component" value="Unassembled WGS sequence"/>
</dbReference>
<organism evidence="2 3">
    <name type="scientific">Pseudomonas neustonica</name>
    <dbReference type="NCBI Taxonomy" id="2487346"/>
    <lineage>
        <taxon>Bacteria</taxon>
        <taxon>Pseudomonadati</taxon>
        <taxon>Pseudomonadota</taxon>
        <taxon>Gammaproteobacteria</taxon>
        <taxon>Pseudomonadales</taxon>
        <taxon>Pseudomonadaceae</taxon>
        <taxon>Pseudomonas</taxon>
    </lineage>
</organism>
<proteinExistence type="predicted"/>
<dbReference type="RefSeq" id="WP_123887900.1">
    <property type="nucleotide sequence ID" value="NZ_RKKU01000001.1"/>
</dbReference>
<accession>A0ABX9XN34</accession>
<keyword evidence="3" id="KW-1185">Reference proteome</keyword>
<keyword evidence="1" id="KW-0472">Membrane</keyword>
<gene>
    <name evidence="2" type="ORF">EF096_01865</name>
</gene>
<comment type="caution">
    <text evidence="2">The sequence shown here is derived from an EMBL/GenBank/DDBJ whole genome shotgun (WGS) entry which is preliminary data.</text>
</comment>
<feature type="transmembrane region" description="Helical" evidence="1">
    <location>
        <begin position="43"/>
        <end position="65"/>
    </location>
</feature>
<sequence>MSEPASTALAGFGLTKIAGFFFGATFAAIVVMAMTQPKSTREWVVALICTVIASVCGGAFVVQWFDLHAWAEVWHGSVALAGLHFVCGLPAWVFVRAWFAYADKRQTMTLIDMIKEIREALGK</sequence>
<name>A0ABX9XN34_9PSED</name>
<evidence type="ECO:0000256" key="1">
    <source>
        <dbReference type="SAM" id="Phobius"/>
    </source>
</evidence>
<evidence type="ECO:0000313" key="2">
    <source>
        <dbReference type="EMBL" id="ROZ88462.1"/>
    </source>
</evidence>
<keyword evidence="1" id="KW-0812">Transmembrane</keyword>
<feature type="transmembrane region" description="Helical" evidence="1">
    <location>
        <begin position="12"/>
        <end position="31"/>
    </location>
</feature>
<dbReference type="EMBL" id="RKKU01000001">
    <property type="protein sequence ID" value="ROZ88462.1"/>
    <property type="molecule type" value="Genomic_DNA"/>
</dbReference>
<feature type="transmembrane region" description="Helical" evidence="1">
    <location>
        <begin position="77"/>
        <end position="99"/>
    </location>
</feature>
<protein>
    <submittedName>
        <fullName evidence="2">Uncharacterized protein</fullName>
    </submittedName>
</protein>
<reference evidence="2 3" key="1">
    <citation type="submission" date="2018-11" db="EMBL/GenBank/DDBJ databases">
        <authorList>
            <person name="Jang G.I."/>
            <person name="Hwang C.Y."/>
        </authorList>
    </citation>
    <scope>NUCLEOTIDE SEQUENCE [LARGE SCALE GENOMIC DNA]</scope>
    <source>
        <strain evidence="2 3">SSM26</strain>
    </source>
</reference>
<keyword evidence="1" id="KW-1133">Transmembrane helix</keyword>